<keyword evidence="2" id="KW-0175">Coiled coil</keyword>
<evidence type="ECO:0000256" key="1">
    <source>
        <dbReference type="ARBA" id="ARBA00009913"/>
    </source>
</evidence>
<dbReference type="GO" id="GO:0003677">
    <property type="term" value="F:DNA binding"/>
    <property type="evidence" value="ECO:0007669"/>
    <property type="project" value="InterPro"/>
</dbReference>
<sequence length="414" mass="47833">NMKESGEILDMLDNDILFDLKFVSFTFNNDAAGKMTLSILFAMAKEFSDKLSDDTKRGIKKKVKEGKYCGSAKKGYYKNRKDYYRPDDTHPLYVQLWKDILHGYSYKQILEKYKELNFKQNSLSNYLKDPFYAGFYSFGDIAVDLLKADPEFIPQVSVVDFLSIRKMKVSKVSWHTTSDFLPFRDLVKCADCNSYMIPGRSTSASGEKYLYIACGNNECKATLKKKDKKVNSIRAKVLVESTVEFLSSKLNVDEKLYNDSIKVLKKQRYESIFDLEKKLSTLKANKTKQENIEQKLEDEIAKEDSTAILTDKLKAVLYKIRDTNVEIKSLEESIAEAKINMEIEIPSYERFVNFFKNAVTVLQNTEDPYLIDELVKMVFLNIYVGGKKVLAYDLKEPFRSYELLKFQYGVDNGT</sequence>
<dbReference type="EMBL" id="LBSF01000031">
    <property type="protein sequence ID" value="KKQ11361.1"/>
    <property type="molecule type" value="Genomic_DNA"/>
</dbReference>
<feature type="non-terminal residue" evidence="3">
    <location>
        <position position="1"/>
    </location>
</feature>
<reference evidence="3 4" key="1">
    <citation type="journal article" date="2015" name="Nature">
        <title>rRNA introns, odd ribosomes, and small enigmatic genomes across a large radiation of phyla.</title>
        <authorList>
            <person name="Brown C.T."/>
            <person name="Hug L.A."/>
            <person name="Thomas B.C."/>
            <person name="Sharon I."/>
            <person name="Castelle C.J."/>
            <person name="Singh A."/>
            <person name="Wilkins M.J."/>
            <person name="Williams K.H."/>
            <person name="Banfield J.F."/>
        </authorList>
    </citation>
    <scope>NUCLEOTIDE SEQUENCE [LARGE SCALE GENOMIC DNA]</scope>
</reference>
<dbReference type="InterPro" id="IPR036162">
    <property type="entry name" value="Resolvase-like_N_sf"/>
</dbReference>
<evidence type="ECO:0000313" key="3">
    <source>
        <dbReference type="EMBL" id="KKQ11361.1"/>
    </source>
</evidence>
<dbReference type="InterPro" id="IPR038109">
    <property type="entry name" value="DNA_bind_recomb_sf"/>
</dbReference>
<dbReference type="GO" id="GO:0000150">
    <property type="term" value="F:DNA strand exchange activity"/>
    <property type="evidence" value="ECO:0007669"/>
    <property type="project" value="InterPro"/>
</dbReference>
<organism evidence="3 4">
    <name type="scientific">candidate division WS6 bacterium GW2011_GWC2_36_7</name>
    <dbReference type="NCBI Taxonomy" id="1619091"/>
    <lineage>
        <taxon>Bacteria</taxon>
        <taxon>Candidatus Dojkabacteria</taxon>
    </lineage>
</organism>
<feature type="coiled-coil region" evidence="2">
    <location>
        <begin position="279"/>
        <end position="340"/>
    </location>
</feature>
<dbReference type="AlphaFoldDB" id="A0A0G0I5I7"/>
<evidence type="ECO:0000256" key="2">
    <source>
        <dbReference type="SAM" id="Coils"/>
    </source>
</evidence>
<gene>
    <name evidence="3" type="ORF">US24_C0031G0008</name>
</gene>
<dbReference type="SUPFAM" id="SSF53041">
    <property type="entry name" value="Resolvase-like"/>
    <property type="match status" value="1"/>
</dbReference>
<dbReference type="InterPro" id="IPR050639">
    <property type="entry name" value="SSR_resolvase"/>
</dbReference>
<evidence type="ECO:0000313" key="4">
    <source>
        <dbReference type="Proteomes" id="UP000034075"/>
    </source>
</evidence>
<dbReference type="Proteomes" id="UP000034075">
    <property type="component" value="Unassembled WGS sequence"/>
</dbReference>
<dbReference type="Gene3D" id="3.90.1750.20">
    <property type="entry name" value="Putative Large Serine Recombinase, Chain B, Domain 2"/>
    <property type="match status" value="1"/>
</dbReference>
<comment type="caution">
    <text evidence="3">The sequence shown here is derived from an EMBL/GenBank/DDBJ whole genome shotgun (WGS) entry which is preliminary data.</text>
</comment>
<name>A0A0G0I5I7_9BACT</name>
<dbReference type="PANTHER" id="PTHR30461:SF26">
    <property type="entry name" value="RESOLVASE HOMOLOG YNEB"/>
    <property type="match status" value="1"/>
</dbReference>
<comment type="similarity">
    <text evidence="1">Belongs to the site-specific recombinase resolvase family.</text>
</comment>
<protein>
    <submittedName>
        <fullName evidence="3">Uncharacterized protein</fullName>
    </submittedName>
</protein>
<dbReference type="PANTHER" id="PTHR30461">
    <property type="entry name" value="DNA-INVERTASE FROM LAMBDOID PROPHAGE"/>
    <property type="match status" value="1"/>
</dbReference>
<accession>A0A0G0I5I7</accession>
<proteinExistence type="inferred from homology"/>